<feature type="domain" description="Nucleotidyl transferase" evidence="4">
    <location>
        <begin position="97"/>
        <end position="329"/>
    </location>
</feature>
<dbReference type="SUPFAM" id="SSF55957">
    <property type="entry name" value="Phosphoglucomutase, C-terminal domain"/>
    <property type="match status" value="1"/>
</dbReference>
<dbReference type="Pfam" id="PF25087">
    <property type="entry name" value="GMPPB_C"/>
    <property type="match status" value="1"/>
</dbReference>
<dbReference type="InterPro" id="IPR005835">
    <property type="entry name" value="NTP_transferase_dom"/>
</dbReference>
<proteinExistence type="inferred from homology"/>
<dbReference type="GO" id="GO:0016868">
    <property type="term" value="F:intramolecular phosphotransferase activity"/>
    <property type="evidence" value="ECO:0007669"/>
    <property type="project" value="InterPro"/>
</dbReference>
<evidence type="ECO:0000313" key="8">
    <source>
        <dbReference type="Proteomes" id="UP000295244"/>
    </source>
</evidence>
<dbReference type="CDD" id="cd04181">
    <property type="entry name" value="NTP_transferase"/>
    <property type="match status" value="1"/>
</dbReference>
<dbReference type="Gene3D" id="2.160.10.10">
    <property type="entry name" value="Hexapeptide repeat proteins"/>
    <property type="match status" value="1"/>
</dbReference>
<dbReference type="SUPFAM" id="SSF51161">
    <property type="entry name" value="Trimeric LpxA-like enzymes"/>
    <property type="match status" value="1"/>
</dbReference>
<evidence type="ECO:0000259" key="6">
    <source>
        <dbReference type="Pfam" id="PF25087"/>
    </source>
</evidence>
<evidence type="ECO:0000256" key="3">
    <source>
        <dbReference type="SAM" id="MobiDB-lite"/>
    </source>
</evidence>
<dbReference type="GO" id="GO:0016740">
    <property type="term" value="F:transferase activity"/>
    <property type="evidence" value="ECO:0007669"/>
    <property type="project" value="UniProtKB-KW"/>
</dbReference>
<dbReference type="PANTHER" id="PTHR22572">
    <property type="entry name" value="SUGAR-1-PHOSPHATE GUANYL TRANSFERASE"/>
    <property type="match status" value="1"/>
</dbReference>
<gene>
    <name evidence="7" type="ORF">E0L93_07655</name>
</gene>
<dbReference type="AlphaFoldDB" id="A0A4R1BHC7"/>
<dbReference type="Pfam" id="PF02878">
    <property type="entry name" value="PGM_PMM_I"/>
    <property type="match status" value="1"/>
</dbReference>
<dbReference type="SUPFAM" id="SSF53738">
    <property type="entry name" value="Phosphoglucomutase, first 3 domains"/>
    <property type="match status" value="3"/>
</dbReference>
<dbReference type="InterPro" id="IPR029044">
    <property type="entry name" value="Nucleotide-diphossugar_trans"/>
</dbReference>
<feature type="domain" description="Mannose-1-phosphate guanyltransferase C-terminal" evidence="6">
    <location>
        <begin position="360"/>
        <end position="464"/>
    </location>
</feature>
<accession>A0A4R1BHC7</accession>
<dbReference type="InterPro" id="IPR036900">
    <property type="entry name" value="A-D-PHexomutase_C_sf"/>
</dbReference>
<feature type="domain" description="Alpha-D-phosphohexomutase alpha/beta/alpha" evidence="5">
    <location>
        <begin position="479"/>
        <end position="606"/>
    </location>
</feature>
<keyword evidence="8" id="KW-1185">Reference proteome</keyword>
<dbReference type="Pfam" id="PF00483">
    <property type="entry name" value="NTP_transferase"/>
    <property type="match status" value="1"/>
</dbReference>
<evidence type="ECO:0000256" key="2">
    <source>
        <dbReference type="ARBA" id="ARBA00010231"/>
    </source>
</evidence>
<comment type="similarity">
    <text evidence="1">Belongs to the transferase hexapeptide repeat family.</text>
</comment>
<organism evidence="7 8">
    <name type="scientific">Rubrobacter taiwanensis</name>
    <dbReference type="NCBI Taxonomy" id="185139"/>
    <lineage>
        <taxon>Bacteria</taxon>
        <taxon>Bacillati</taxon>
        <taxon>Actinomycetota</taxon>
        <taxon>Rubrobacteria</taxon>
        <taxon>Rubrobacterales</taxon>
        <taxon>Rubrobacteraceae</taxon>
        <taxon>Rubrobacter</taxon>
    </lineage>
</organism>
<comment type="caution">
    <text evidence="7">The sequence shown here is derived from an EMBL/GenBank/DDBJ whole genome shotgun (WGS) entry which is preliminary data.</text>
</comment>
<dbReference type="Gene3D" id="3.30.310.50">
    <property type="entry name" value="Alpha-D-phosphohexomutase, C-terminal domain"/>
    <property type="match status" value="1"/>
</dbReference>
<feature type="region of interest" description="Disordered" evidence="3">
    <location>
        <begin position="1"/>
        <end position="45"/>
    </location>
</feature>
<dbReference type="Gene3D" id="3.40.120.10">
    <property type="entry name" value="Alpha-D-Glucose-1,6-Bisphosphate, subunit A, domain 3"/>
    <property type="match status" value="3"/>
</dbReference>
<evidence type="ECO:0000259" key="4">
    <source>
        <dbReference type="Pfam" id="PF00483"/>
    </source>
</evidence>
<sequence>MCRGSGRTRDTPRLGCCHSGGPGSSGRDGRARLQGAPEGQLRRQAGHRCADGRARGAHLRAAGAGAVALLRRVRSVVSIRGDLRRRGPPAEGGQTVKAVIMAGGQGTRLRPLTSNQPKPMIPIVNTPCMEHILNLLGRHGFEEVVVTLQFMPQVIQDYFGDGSDWGMKIHYSVEDAPLGTAGSVKLAEEHLDDGRFLVISGDALTDVDLGEVLGFHEEREAEVTMVLKSVENPLEFGIVITEEDGRISRFLEKPAWGQVFSDTINTGIYVLEPQVLEEIPENVEYDFSKELFPKLLSGGRRLYGHVTESYWEDIGTLEQYMKAQRDVLDGRVRGVRPAGVRLRENVYVGRRAQVEDERLEGPVVIGENARVSPEAEIGPYTVLAPNTVVNAGARIERSTIAEGSFIDEGAEVRDALIGRSCYIQARARILERSALGDDVTVGEGATVAPDVKIFPHKEIEAEANVTQSIIYESTGIRTLFRGGMVRGKFNLEITPEFAMRFAESLGSTLEPGTIVTCGRDSSLSARVIRYSIISGLNATGVNVRDLRAAHVGVVRHDVRSGKSSAGVYVRQGEDPQEVQILLYSSDATPVDEAGQRSVEKVYVREEYRRAFLGDIGDIIYPGRVVEQYVERLERALDRERTSGAALVVDFSGGVAELVSSLVFRRLEVDAVVVSGFSNANVARPETGFNLEESLERVSRIVPTVGAAFGCVVGPTGEDVHFVDDAGAYVPPDVMFASFLQETRPERAVIPVNLSEEFAELVRRNGGEVIYSRTGFGNLSQKFADAHADIGGMADGRYLFAGFIPAPDCFVTIGRALEVFGHASLSRVRREFGKSVGNVVRRRVECPWSEKGRVMRLLAEKFGSDPDVVLTDGVKLNLDGGWVLMIPDPDHPFFYVYAESEASEPLAAEYSRLVEELVRST</sequence>
<dbReference type="OrthoDB" id="9801810at2"/>
<dbReference type="Proteomes" id="UP000295244">
    <property type="component" value="Unassembled WGS sequence"/>
</dbReference>
<dbReference type="GO" id="GO:0005975">
    <property type="term" value="P:carbohydrate metabolic process"/>
    <property type="evidence" value="ECO:0007669"/>
    <property type="project" value="InterPro"/>
</dbReference>
<dbReference type="InterPro" id="IPR016055">
    <property type="entry name" value="A-D-PHexomutase_a/b/a-I/II/III"/>
</dbReference>
<dbReference type="SUPFAM" id="SSF53448">
    <property type="entry name" value="Nucleotide-diphospho-sugar transferases"/>
    <property type="match status" value="1"/>
</dbReference>
<dbReference type="InterPro" id="IPR050486">
    <property type="entry name" value="Mannose-1P_guanyltransferase"/>
</dbReference>
<evidence type="ECO:0000259" key="5">
    <source>
        <dbReference type="Pfam" id="PF02878"/>
    </source>
</evidence>
<dbReference type="EMBL" id="SKBU01000015">
    <property type="protein sequence ID" value="TCJ16611.1"/>
    <property type="molecule type" value="Genomic_DNA"/>
</dbReference>
<comment type="similarity">
    <text evidence="2">Belongs to the phosphohexose mutase family.</text>
</comment>
<dbReference type="InterPro" id="IPR011004">
    <property type="entry name" value="Trimer_LpxA-like_sf"/>
</dbReference>
<reference evidence="7 8" key="1">
    <citation type="submission" date="2019-03" db="EMBL/GenBank/DDBJ databases">
        <title>Whole genome sequence of a novel Rubrobacter taiwanensis strain, isolated from Yellowstone National Park.</title>
        <authorList>
            <person name="Freed S."/>
            <person name="Ramaley R.F."/>
            <person name="Kyndt J.A."/>
        </authorList>
    </citation>
    <scope>NUCLEOTIDE SEQUENCE [LARGE SCALE GENOMIC DNA]</scope>
    <source>
        <strain evidence="7 8">Yellowstone</strain>
    </source>
</reference>
<protein>
    <submittedName>
        <fullName evidence="7">Mannose-1-phosphate guanyltransferase</fullName>
    </submittedName>
</protein>
<keyword evidence="7" id="KW-0808">Transferase</keyword>
<dbReference type="InterPro" id="IPR005844">
    <property type="entry name" value="A-D-PHexomutase_a/b/a-I"/>
</dbReference>
<dbReference type="InterPro" id="IPR056729">
    <property type="entry name" value="GMPPB_C"/>
</dbReference>
<name>A0A4R1BHC7_9ACTN</name>
<dbReference type="Gene3D" id="3.90.550.10">
    <property type="entry name" value="Spore Coat Polysaccharide Biosynthesis Protein SpsA, Chain A"/>
    <property type="match status" value="1"/>
</dbReference>
<evidence type="ECO:0000313" key="7">
    <source>
        <dbReference type="EMBL" id="TCJ16611.1"/>
    </source>
</evidence>
<evidence type="ECO:0000256" key="1">
    <source>
        <dbReference type="ARBA" id="ARBA00007274"/>
    </source>
</evidence>